<proteinExistence type="inferred from homology"/>
<dbReference type="InterPro" id="IPR006145">
    <property type="entry name" value="PsdUridine_synth_RsuA/RluA"/>
</dbReference>
<dbReference type="SUPFAM" id="SSF55120">
    <property type="entry name" value="Pseudouridine synthase"/>
    <property type="match status" value="1"/>
</dbReference>
<name>A0A813KU55_POLGL</name>
<dbReference type="Proteomes" id="UP000626109">
    <property type="component" value="Unassembled WGS sequence"/>
</dbReference>
<dbReference type="InterPro" id="IPR050188">
    <property type="entry name" value="RluA_PseudoU_synthase"/>
</dbReference>
<evidence type="ECO:0000313" key="3">
    <source>
        <dbReference type="EMBL" id="CAE8709449.1"/>
    </source>
</evidence>
<dbReference type="GO" id="GO:0000455">
    <property type="term" value="P:enzyme-directed rRNA pseudouridine synthesis"/>
    <property type="evidence" value="ECO:0007669"/>
    <property type="project" value="TreeGrafter"/>
</dbReference>
<reference evidence="3" key="1">
    <citation type="submission" date="2021-02" db="EMBL/GenBank/DDBJ databases">
        <authorList>
            <person name="Dougan E. K."/>
            <person name="Rhodes N."/>
            <person name="Thang M."/>
            <person name="Chan C."/>
        </authorList>
    </citation>
    <scope>NUCLEOTIDE SEQUENCE</scope>
</reference>
<dbReference type="GO" id="GO:0009982">
    <property type="term" value="F:pseudouridine synthase activity"/>
    <property type="evidence" value="ECO:0007669"/>
    <property type="project" value="InterPro"/>
</dbReference>
<dbReference type="Pfam" id="PF00849">
    <property type="entry name" value="PseudoU_synth_2"/>
    <property type="match status" value="1"/>
</dbReference>
<protein>
    <recommendedName>
        <fullName evidence="2">Pseudouridine synthase RsuA/RluA-like domain-containing protein</fullName>
    </recommendedName>
</protein>
<comment type="caution">
    <text evidence="3">The sequence shown here is derived from an EMBL/GenBank/DDBJ whole genome shotgun (WGS) entry which is preliminary data.</text>
</comment>
<dbReference type="GO" id="GO:0003723">
    <property type="term" value="F:RNA binding"/>
    <property type="evidence" value="ECO:0007669"/>
    <property type="project" value="InterPro"/>
</dbReference>
<feature type="domain" description="Pseudouridine synthase RsuA/RluA-like" evidence="2">
    <location>
        <begin position="85"/>
        <end position="232"/>
    </location>
</feature>
<dbReference type="InterPro" id="IPR020103">
    <property type="entry name" value="PsdUridine_synth_cat_dom_sf"/>
</dbReference>
<sequence length="276" mass="29234">MVQSRLRPDGMQIGAVANSLRKAVGSGAAVAFLQKERAAFIAWDESCCQSTCVQPSCLLAEGGEEGGEGGLAVLCEAPGLVAISKPSGLSSENALELLARRLRRPFSMVSRLDQPTSGVLVFADGRESSVATWWLQALFAGRVVSKEYVCLCIGAPPGGVGAEGEVSSPLRVLVGPSSSRAEVSPLGREACTRYRVLATYRDPGDETAGLLSLLQVQPLTGRTHQIRAHLASIGLPLAGDRTYGSPASEVDSSTLGNSQDRDMEHRTTWCPRLFLH</sequence>
<dbReference type="AlphaFoldDB" id="A0A813KU55"/>
<evidence type="ECO:0000313" key="4">
    <source>
        <dbReference type="Proteomes" id="UP000626109"/>
    </source>
</evidence>
<dbReference type="PANTHER" id="PTHR21600:SF87">
    <property type="entry name" value="RNA PSEUDOURIDYLATE SYNTHASE DOMAIN-CONTAINING PROTEIN 1"/>
    <property type="match status" value="1"/>
</dbReference>
<evidence type="ECO:0000259" key="2">
    <source>
        <dbReference type="Pfam" id="PF00849"/>
    </source>
</evidence>
<organism evidence="3 4">
    <name type="scientific">Polarella glacialis</name>
    <name type="common">Dinoflagellate</name>
    <dbReference type="NCBI Taxonomy" id="89957"/>
    <lineage>
        <taxon>Eukaryota</taxon>
        <taxon>Sar</taxon>
        <taxon>Alveolata</taxon>
        <taxon>Dinophyceae</taxon>
        <taxon>Suessiales</taxon>
        <taxon>Suessiaceae</taxon>
        <taxon>Polarella</taxon>
    </lineage>
</organism>
<dbReference type="Gene3D" id="3.30.2350.10">
    <property type="entry name" value="Pseudouridine synthase"/>
    <property type="match status" value="1"/>
</dbReference>
<dbReference type="EMBL" id="CAJNNW010031844">
    <property type="protein sequence ID" value="CAE8709449.1"/>
    <property type="molecule type" value="Genomic_DNA"/>
</dbReference>
<comment type="similarity">
    <text evidence="1">Belongs to the pseudouridine synthase RluA family.</text>
</comment>
<accession>A0A813KU55</accession>
<dbReference type="PANTHER" id="PTHR21600">
    <property type="entry name" value="MITOCHONDRIAL RNA PSEUDOURIDINE SYNTHASE"/>
    <property type="match status" value="1"/>
</dbReference>
<gene>
    <name evidence="3" type="ORF">PGLA2088_LOCUS35471</name>
</gene>
<evidence type="ECO:0000256" key="1">
    <source>
        <dbReference type="ARBA" id="ARBA00010876"/>
    </source>
</evidence>
<dbReference type="CDD" id="cd02869">
    <property type="entry name" value="PseudoU_synth_RluA_like"/>
    <property type="match status" value="1"/>
</dbReference>